<dbReference type="Gene3D" id="1.10.4030.10">
    <property type="entry name" value="Porin chaperone SurA, peptide-binding domain"/>
    <property type="match status" value="1"/>
</dbReference>
<dbReference type="Proteomes" id="UP000246104">
    <property type="component" value="Unassembled WGS sequence"/>
</dbReference>
<organism evidence="2 3">
    <name type="scientific">Candidatus Cerribacteria bacterium 'Amazon FNV 2010 28 9'</name>
    <dbReference type="NCBI Taxonomy" id="2081795"/>
    <lineage>
        <taxon>Bacteria</taxon>
        <taxon>Candidatus Cerribacteria</taxon>
    </lineage>
</organism>
<keyword evidence="1" id="KW-1133">Transmembrane helix</keyword>
<dbReference type="PANTHER" id="PTHR47245:SF2">
    <property type="entry name" value="PEPTIDYL-PROLYL CIS-TRANS ISOMERASE HP_0175-RELATED"/>
    <property type="match status" value="1"/>
</dbReference>
<dbReference type="EMBL" id="PSRQ01000009">
    <property type="protein sequence ID" value="PWU24155.1"/>
    <property type="molecule type" value="Genomic_DNA"/>
</dbReference>
<keyword evidence="1" id="KW-0812">Transmembrane</keyword>
<keyword evidence="1" id="KW-0472">Membrane</keyword>
<dbReference type="InterPro" id="IPR027304">
    <property type="entry name" value="Trigger_fact/SurA_dom_sf"/>
</dbReference>
<evidence type="ECO:0000256" key="1">
    <source>
        <dbReference type="SAM" id="Phobius"/>
    </source>
</evidence>
<comment type="caution">
    <text evidence="2">The sequence shown here is derived from an EMBL/GenBank/DDBJ whole genome shotgun (WGS) entry which is preliminary data.</text>
</comment>
<proteinExistence type="predicted"/>
<gene>
    <name evidence="2" type="ORF">C5B42_00455</name>
</gene>
<dbReference type="InterPro" id="IPR050245">
    <property type="entry name" value="PrsA_foldase"/>
</dbReference>
<evidence type="ECO:0008006" key="4">
    <source>
        <dbReference type="Google" id="ProtNLM"/>
    </source>
</evidence>
<feature type="transmembrane region" description="Helical" evidence="1">
    <location>
        <begin position="65"/>
        <end position="83"/>
    </location>
</feature>
<evidence type="ECO:0000313" key="3">
    <source>
        <dbReference type="Proteomes" id="UP000246104"/>
    </source>
</evidence>
<dbReference type="Pfam" id="PF13624">
    <property type="entry name" value="SurA_N_3"/>
    <property type="match status" value="1"/>
</dbReference>
<sequence length="254" mass="28022">MKKETTKSTATTPEPKAKKTVKKIVAKKTIAAKKEKEVAMPVVAEEDEQMMVASTSSSSARSRKIVFTIIAVLIVLGLAAYKFQYVFIPAKVNGKPIFIWQYAAYLHNTFGKDAIQTLTTQAIINQEIAKSGVTVSGDEIQKEVDTLDKQASASGGINAMLTAQGMTMSQLRDQIRIQLAVKKILKDQIVVTDAQVDDTYNKNKDLFKNMSLTEAKAQVRSQLEDQSFQKAASDWLTSVKTQSKVEILFPGLQQ</sequence>
<dbReference type="SUPFAM" id="SSF109998">
    <property type="entry name" value="Triger factor/SurA peptide-binding domain-like"/>
    <property type="match status" value="1"/>
</dbReference>
<accession>A0A317JPY9</accession>
<evidence type="ECO:0000313" key="2">
    <source>
        <dbReference type="EMBL" id="PWU24155.1"/>
    </source>
</evidence>
<dbReference type="PANTHER" id="PTHR47245">
    <property type="entry name" value="PEPTIDYLPROLYL ISOMERASE"/>
    <property type="match status" value="1"/>
</dbReference>
<dbReference type="AlphaFoldDB" id="A0A317JPY9"/>
<protein>
    <recommendedName>
        <fullName evidence="4">PpiC domain-containing protein</fullName>
    </recommendedName>
</protein>
<name>A0A317JPY9_9BACT</name>
<reference evidence="2 3" key="1">
    <citation type="submission" date="2018-02" db="EMBL/GenBank/DDBJ databases">
        <title>Genomic Reconstructions from Amazon Rainforest and Pasture Soil Reveal Novel Insights into the Physiology of Candidate Phyla in Tropical Sites.</title>
        <authorList>
            <person name="Kroeger M.E."/>
            <person name="Delmont T."/>
            <person name="Eren A.M."/>
            <person name="Guo J."/>
            <person name="Meyer K.M."/>
            <person name="Khan K."/>
            <person name="Rodrigues J.L.M."/>
            <person name="Bohannan B.J.M."/>
            <person name="Tringe S."/>
            <person name="Borges C.D."/>
            <person name="Tiedje J."/>
            <person name="Tsai S.M."/>
            <person name="Nusslein K."/>
        </authorList>
    </citation>
    <scope>NUCLEOTIDE SEQUENCE [LARGE SCALE GENOMIC DNA]</scope>
    <source>
        <strain evidence="2">Amazon FNV 2010 28 9</strain>
    </source>
</reference>